<dbReference type="Proteomes" id="UP000094236">
    <property type="component" value="Unassembled WGS sequence"/>
</dbReference>
<evidence type="ECO:0000259" key="2">
    <source>
        <dbReference type="Pfam" id="PF08550"/>
    </source>
</evidence>
<evidence type="ECO:0000256" key="1">
    <source>
        <dbReference type="SAM" id="MobiDB-lite"/>
    </source>
</evidence>
<feature type="compositionally biased region" description="Basic and acidic residues" evidence="1">
    <location>
        <begin position="905"/>
        <end position="919"/>
    </location>
</feature>
<feature type="compositionally biased region" description="Polar residues" evidence="1">
    <location>
        <begin position="674"/>
        <end position="699"/>
    </location>
</feature>
<dbReference type="InterPro" id="IPR013860">
    <property type="entry name" value="AreA_GATA"/>
</dbReference>
<sequence>MSNNNSNNNSVGAKSRPIPFLELSADTLYYLDQSSIDFENVLTVWLTLTKSSSFIKNGKRLENISWRVVNRNLILLREQREKAAVAAAEEAAASSAGTNPGVVAANDNSKEAAVPNNNKPNGKNSIPLDTLQLGENDFKSLIAISNHRDGSRQPFLQELTPTRKTGAGSTTRPKLRHDYTSSSSSSLRRAALFKATPTSSTPTPTPTPPASSSYSSATNTSNNNVHNNSKSSYSFKVKTAGQQQQQQQQRPPLRPSHSRQKSEISIQNVGKEITEEISGSESETENHLHEHEHRHKQEHEQEQAQEQEDIIYNQPEPKYAFGIFTRKDSATLKDEEQAKVAKQTEQINEELNRERPPMLRTSTSTSIVRGFSPSDISINHSIQSTKKNTPEFVNNNENGKGKSPLLPPTSSLFDFNNKDIKKKTGTNNNSKEPSKVYSDGTPNHKLSKKLSLLTNLGMTTMHNINNVNPNNQNNMFFIESSPSPAESDIVGSIDHMTLNKDTLEKHRHHQENGNHDHIATGNVADGSIAHPGNDKSHTHSNSHSHNQDRTNTGLEGKKDEIDSKIDDTQKQHANGSPVSQQQSNVSLFYQQPTNQLMFSSEESLSDDSEWSSISGSEDNSDDYNDSEYHKQKWNEEQLKFAKQDEAAKRPPIRRSLLSGLFLNQMNDHPHDGSEPSSAQVTASDTQNQAHPAQKQMQMRAQSSTVIPVAKPSLTRRSFSTNYEGDQKRPPPQHIIESKSCLEISSTKDNNSNRKKSSVVTSQTNVNALASSVSPLSKPILLKESSAVSSAGTLSYDKRQSSLTRLMSKSALNLTSYFAKNRRPSHSHQSNAPPTASTLLPTALATHMFIPNAHQLARSKLSSVVERSPSPVSDENNGGNYGGTIKSDDGIIDANNVEDASSKNGSSHDRKQTHGTDIKSSKCPSSVSLSSLHSYQNHKHDSSSGLENEEKNTNENNGSISNGEDLVSEDELHESSLIPHSQPKQINYQALPARSNQLQHNQLQQKVVIPGVKLSPRSTRRNMIATELSESLRKSILWDRKVFKVQIDEGYDPELEPNTHHHHHHHHHRADHGRSLSDKNQVPSLESSERSEGKLLENGFDNSHRANEEDTSRNISESKALMNGNNNTGTTVASLEDENEIKSSQENLWLDSDDNHLDYHAKGW</sequence>
<dbReference type="EMBL" id="KV454017">
    <property type="protein sequence ID" value="ODV93837.1"/>
    <property type="molecule type" value="Genomic_DNA"/>
</dbReference>
<accession>A0A1E4TQ13</accession>
<dbReference type="GO" id="GO:0005737">
    <property type="term" value="C:cytoplasm"/>
    <property type="evidence" value="ECO:0007669"/>
    <property type="project" value="TreeGrafter"/>
</dbReference>
<protein>
    <recommendedName>
        <fullName evidence="2">Nitrogen regulatory protein areA GATA-like domain-containing protein</fullName>
    </recommendedName>
</protein>
<feature type="compositionally biased region" description="Polar residues" evidence="1">
    <location>
        <begin position="387"/>
        <end position="398"/>
    </location>
</feature>
<feature type="compositionally biased region" description="Basic and acidic residues" evidence="1">
    <location>
        <begin position="1101"/>
        <end position="1111"/>
    </location>
</feature>
<feature type="region of interest" description="Disordered" evidence="1">
    <location>
        <begin position="334"/>
        <end position="354"/>
    </location>
</feature>
<feature type="compositionally biased region" description="Low complexity" evidence="1">
    <location>
        <begin position="920"/>
        <end position="933"/>
    </location>
</feature>
<gene>
    <name evidence="3" type="ORF">PACTADRAFT_51587</name>
</gene>
<evidence type="ECO:0000313" key="4">
    <source>
        <dbReference type="Proteomes" id="UP000094236"/>
    </source>
</evidence>
<feature type="compositionally biased region" description="Low complexity" evidence="1">
    <location>
        <begin position="210"/>
        <end position="234"/>
    </location>
</feature>
<reference evidence="4" key="1">
    <citation type="submission" date="2016-05" db="EMBL/GenBank/DDBJ databases">
        <title>Comparative genomics of biotechnologically important yeasts.</title>
        <authorList>
            <consortium name="DOE Joint Genome Institute"/>
            <person name="Riley R."/>
            <person name="Haridas S."/>
            <person name="Wolfe K.H."/>
            <person name="Lopes M.R."/>
            <person name="Hittinger C.T."/>
            <person name="Goker M."/>
            <person name="Salamov A."/>
            <person name="Wisecaver J."/>
            <person name="Long T.M."/>
            <person name="Aerts A.L."/>
            <person name="Barry K."/>
            <person name="Choi C."/>
            <person name="Clum A."/>
            <person name="Coughlan A.Y."/>
            <person name="Deshpande S."/>
            <person name="Douglass A.P."/>
            <person name="Hanson S.J."/>
            <person name="Klenk H.-P."/>
            <person name="Labutti K."/>
            <person name="Lapidus A."/>
            <person name="Lindquist E."/>
            <person name="Lipzen A."/>
            <person name="Meier-Kolthoff J.P."/>
            <person name="Ohm R.A."/>
            <person name="Otillar R.P."/>
            <person name="Pangilinan J."/>
            <person name="Peng Y."/>
            <person name="Rokas A."/>
            <person name="Rosa C.A."/>
            <person name="Scheuner C."/>
            <person name="Sibirny A.A."/>
            <person name="Slot J.C."/>
            <person name="Stielow J.B."/>
            <person name="Sun H."/>
            <person name="Kurtzman C.P."/>
            <person name="Blackwell M."/>
            <person name="Grigoriev I.V."/>
            <person name="Jeffries T.W."/>
        </authorList>
    </citation>
    <scope>NUCLEOTIDE SEQUENCE [LARGE SCALE GENOMIC DNA]</scope>
    <source>
        <strain evidence="4">NRRL Y-2460</strain>
    </source>
</reference>
<name>A0A1E4TQ13_PACTA</name>
<feature type="compositionally biased region" description="Basic residues" evidence="1">
    <location>
        <begin position="1059"/>
        <end position="1070"/>
    </location>
</feature>
<feature type="compositionally biased region" description="Basic and acidic residues" evidence="1">
    <location>
        <begin position="504"/>
        <end position="518"/>
    </location>
</feature>
<feature type="region of interest" description="Disordered" evidence="1">
    <location>
        <begin position="1052"/>
        <end position="1131"/>
    </location>
</feature>
<dbReference type="Pfam" id="PF08550">
    <property type="entry name" value="GATA_AreA"/>
    <property type="match status" value="1"/>
</dbReference>
<feature type="region of interest" description="Disordered" evidence="1">
    <location>
        <begin position="111"/>
        <end position="130"/>
    </location>
</feature>
<feature type="domain" description="Nitrogen regulatory protein areA GATA-like" evidence="2">
    <location>
        <begin position="44"/>
        <end position="71"/>
    </location>
</feature>
<feature type="compositionally biased region" description="Polar residues" evidence="1">
    <location>
        <begin position="714"/>
        <end position="723"/>
    </location>
</feature>
<dbReference type="InterPro" id="IPR053043">
    <property type="entry name" value="Ras-cAMP_regulatory"/>
</dbReference>
<feature type="region of interest" description="Disordered" evidence="1">
    <location>
        <begin position="504"/>
        <end position="557"/>
    </location>
</feature>
<dbReference type="OrthoDB" id="5054775at2759"/>
<organism evidence="3 4">
    <name type="scientific">Pachysolen tannophilus NRRL Y-2460</name>
    <dbReference type="NCBI Taxonomy" id="669874"/>
    <lineage>
        <taxon>Eukaryota</taxon>
        <taxon>Fungi</taxon>
        <taxon>Dikarya</taxon>
        <taxon>Ascomycota</taxon>
        <taxon>Saccharomycotina</taxon>
        <taxon>Pichiomycetes</taxon>
        <taxon>Pachysolenaceae</taxon>
        <taxon>Pachysolen</taxon>
    </lineage>
</organism>
<feature type="region of interest" description="Disordered" evidence="1">
    <location>
        <begin position="859"/>
        <end position="963"/>
    </location>
</feature>
<dbReference type="GO" id="GO:0000122">
    <property type="term" value="P:negative regulation of transcription by RNA polymerase II"/>
    <property type="evidence" value="ECO:0007669"/>
    <property type="project" value="TreeGrafter"/>
</dbReference>
<dbReference type="GO" id="GO:0006808">
    <property type="term" value="P:regulation of nitrogen utilization"/>
    <property type="evidence" value="ECO:0007669"/>
    <property type="project" value="TreeGrafter"/>
</dbReference>
<feature type="region of interest" description="Disordered" evidence="1">
    <location>
        <begin position="712"/>
        <end position="759"/>
    </location>
</feature>
<keyword evidence="4" id="KW-1185">Reference proteome</keyword>
<dbReference type="PANTHER" id="PTHR28014">
    <property type="entry name" value="NEGATIVE REGULATOR OF RAS-CAMP PATHWAY"/>
    <property type="match status" value="1"/>
</dbReference>
<feature type="region of interest" description="Disordered" evidence="1">
    <location>
        <begin position="152"/>
        <end position="306"/>
    </location>
</feature>
<feature type="compositionally biased region" description="Polar residues" evidence="1">
    <location>
        <begin position="159"/>
        <end position="172"/>
    </location>
</feature>
<feature type="compositionally biased region" description="Basic and acidic residues" evidence="1">
    <location>
        <begin position="937"/>
        <end position="952"/>
    </location>
</feature>
<dbReference type="GO" id="GO:0031930">
    <property type="term" value="P:mitochondria-nucleus signaling pathway"/>
    <property type="evidence" value="ECO:0007669"/>
    <property type="project" value="TreeGrafter"/>
</dbReference>
<feature type="compositionally biased region" description="Basic and acidic residues" evidence="1">
    <location>
        <begin position="284"/>
        <end position="302"/>
    </location>
</feature>
<feature type="region of interest" description="Disordered" evidence="1">
    <location>
        <begin position="663"/>
        <end position="699"/>
    </location>
</feature>
<feature type="compositionally biased region" description="Polar residues" evidence="1">
    <location>
        <begin position="115"/>
        <end position="124"/>
    </location>
</feature>
<feature type="compositionally biased region" description="Low complexity" evidence="1">
    <location>
        <begin position="861"/>
        <end position="872"/>
    </location>
</feature>
<dbReference type="PANTHER" id="PTHR28014:SF1">
    <property type="entry name" value="NEGATIVE REGULATOR OF RAS-CAMP PATHWAY"/>
    <property type="match status" value="1"/>
</dbReference>
<feature type="region of interest" description="Disordered" evidence="1">
    <location>
        <begin position="387"/>
        <end position="443"/>
    </location>
</feature>
<proteinExistence type="predicted"/>
<feature type="region of interest" description="Disordered" evidence="1">
    <location>
        <begin position="599"/>
        <end position="628"/>
    </location>
</feature>
<evidence type="ECO:0000313" key="3">
    <source>
        <dbReference type="EMBL" id="ODV93837.1"/>
    </source>
</evidence>
<dbReference type="AlphaFoldDB" id="A0A1E4TQ13"/>
<feature type="compositionally biased region" description="Polar residues" evidence="1">
    <location>
        <begin position="1112"/>
        <end position="1131"/>
    </location>
</feature>
<dbReference type="STRING" id="669874.A0A1E4TQ13"/>